<keyword evidence="1" id="KW-0732">Signal</keyword>
<dbReference type="AlphaFoldDB" id="A0A2R5ENN8"/>
<feature type="signal peptide" evidence="1">
    <location>
        <begin position="1"/>
        <end position="22"/>
    </location>
</feature>
<dbReference type="EMBL" id="BDQX01000163">
    <property type="protein sequence ID" value="GBG08306.1"/>
    <property type="molecule type" value="Genomic_DNA"/>
</dbReference>
<proteinExistence type="predicted"/>
<sequence>MFMGSVKKLGIAVLSTSILLGAAMVNDVSYAEASKLAESKELPVIINGVPLMSDKPVLLDGRKRYLPLRAVLEQLGWKVEWEPGLITISYRTLDEGQTSYLWLKEEDLIRSVNGTSYIEMYRLGDVSDTNVSWSDTDSGIVITAAEENDDVYGEEDEELPELTEEESRKVNYGQYEESPTLDAIINIYSELEQEGYDPGVWLGFYPDRGHSGYSGTPLDVVAFGRTGSDGEHFGFLTDFGSVDNLEEAPIVMVSPMNFDEPAIVVADNIRDFLRIALIDTSLLYLNFDNERQYLDEMAEYAPDGYVESEEEIENMRVARERLGAIAGLPSIADPYTYSAKVRVKRSKQVILDTESGLGVTNKHLSDAGREHSRIVLDEYISVKELSAFLEKATYASKLALIRDFHLHLETYVYKEEVIEELIVEEMGRMGLQDEIARMEANRYR</sequence>
<dbReference type="Proteomes" id="UP000245202">
    <property type="component" value="Unassembled WGS sequence"/>
</dbReference>
<keyword evidence="3" id="KW-1185">Reference proteome</keyword>
<gene>
    <name evidence="2" type="ORF">PAT3040_02885</name>
</gene>
<evidence type="ECO:0000256" key="1">
    <source>
        <dbReference type="SAM" id="SignalP"/>
    </source>
</evidence>
<name>A0A2R5ENN8_9BACL</name>
<evidence type="ECO:0000313" key="2">
    <source>
        <dbReference type="EMBL" id="GBG08306.1"/>
    </source>
</evidence>
<evidence type="ECO:0000313" key="3">
    <source>
        <dbReference type="Proteomes" id="UP000245202"/>
    </source>
</evidence>
<evidence type="ECO:0008006" key="4">
    <source>
        <dbReference type="Google" id="ProtNLM"/>
    </source>
</evidence>
<comment type="caution">
    <text evidence="2">The sequence shown here is derived from an EMBL/GenBank/DDBJ whole genome shotgun (WGS) entry which is preliminary data.</text>
</comment>
<reference evidence="2 3" key="1">
    <citation type="submission" date="2017-08" db="EMBL/GenBank/DDBJ databases">
        <title>Substantial Increase in Enzyme Production by Combined Drug-Resistance Mutations in Paenibacillus agaridevorans.</title>
        <authorList>
            <person name="Tanaka Y."/>
            <person name="Funane K."/>
            <person name="Hosaka T."/>
            <person name="Shiwa Y."/>
            <person name="Fujita N."/>
            <person name="Miyazaki T."/>
            <person name="Yoshikawa H."/>
            <person name="Murakami K."/>
            <person name="Kasahara K."/>
            <person name="Inaoka T."/>
            <person name="Hiraga Y."/>
            <person name="Ochi K."/>
        </authorList>
    </citation>
    <scope>NUCLEOTIDE SEQUENCE [LARGE SCALE GENOMIC DNA]</scope>
    <source>
        <strain evidence="2 3">T-3040</strain>
    </source>
</reference>
<protein>
    <recommendedName>
        <fullName evidence="4">Copper amine oxidase-like N-terminal domain-containing protein</fullName>
    </recommendedName>
</protein>
<organism evidence="2 3">
    <name type="scientific">Paenibacillus agaridevorans</name>
    <dbReference type="NCBI Taxonomy" id="171404"/>
    <lineage>
        <taxon>Bacteria</taxon>
        <taxon>Bacillati</taxon>
        <taxon>Bacillota</taxon>
        <taxon>Bacilli</taxon>
        <taxon>Bacillales</taxon>
        <taxon>Paenibacillaceae</taxon>
        <taxon>Paenibacillus</taxon>
    </lineage>
</organism>
<feature type="chain" id="PRO_5038873938" description="Copper amine oxidase-like N-terminal domain-containing protein" evidence="1">
    <location>
        <begin position="23"/>
        <end position="444"/>
    </location>
</feature>
<accession>A0A2R5ENN8</accession>